<gene>
    <name evidence="3" type="ORF">SSX86_021430</name>
</gene>
<organism evidence="3 4">
    <name type="scientific">Deinandra increscens subsp. villosa</name>
    <dbReference type="NCBI Taxonomy" id="3103831"/>
    <lineage>
        <taxon>Eukaryota</taxon>
        <taxon>Viridiplantae</taxon>
        <taxon>Streptophyta</taxon>
        <taxon>Embryophyta</taxon>
        <taxon>Tracheophyta</taxon>
        <taxon>Spermatophyta</taxon>
        <taxon>Magnoliopsida</taxon>
        <taxon>eudicotyledons</taxon>
        <taxon>Gunneridae</taxon>
        <taxon>Pentapetalae</taxon>
        <taxon>asterids</taxon>
        <taxon>campanulids</taxon>
        <taxon>Asterales</taxon>
        <taxon>Asteraceae</taxon>
        <taxon>Asteroideae</taxon>
        <taxon>Heliantheae alliance</taxon>
        <taxon>Madieae</taxon>
        <taxon>Madiinae</taxon>
        <taxon>Deinandra</taxon>
    </lineage>
</organism>
<dbReference type="Proteomes" id="UP001408789">
    <property type="component" value="Unassembled WGS sequence"/>
</dbReference>
<feature type="repeat" description="PPR" evidence="2">
    <location>
        <begin position="236"/>
        <end position="271"/>
    </location>
</feature>
<reference evidence="3 4" key="1">
    <citation type="submission" date="2024-04" db="EMBL/GenBank/DDBJ databases">
        <title>The reference genome of an endangered Asteraceae, Deinandra increscens subsp. villosa, native to the Central Coast of California.</title>
        <authorList>
            <person name="Guilliams M."/>
            <person name="Hasenstab-Lehman K."/>
            <person name="Meyer R."/>
            <person name="Mcevoy S."/>
        </authorList>
    </citation>
    <scope>NUCLEOTIDE SEQUENCE [LARGE SCALE GENOMIC DNA]</scope>
    <source>
        <tissue evidence="3">Leaf</tissue>
    </source>
</reference>
<dbReference type="InterPro" id="IPR046960">
    <property type="entry name" value="PPR_At4g14850-like_plant"/>
</dbReference>
<dbReference type="FunFam" id="1.25.40.10:FF:000573">
    <property type="entry name" value="Pentatricopeptide repeat-containing protein mitochondrial"/>
    <property type="match status" value="1"/>
</dbReference>
<keyword evidence="1" id="KW-0677">Repeat</keyword>
<dbReference type="InterPro" id="IPR046848">
    <property type="entry name" value="E_motif"/>
</dbReference>
<evidence type="ECO:0008006" key="5">
    <source>
        <dbReference type="Google" id="ProtNLM"/>
    </source>
</evidence>
<feature type="repeat" description="PPR" evidence="2">
    <location>
        <begin position="536"/>
        <end position="570"/>
    </location>
</feature>
<dbReference type="FunFam" id="1.25.40.10:FF:000453">
    <property type="entry name" value="Pentatricopeptide repeat-containing protein mitochondrial"/>
    <property type="match status" value="1"/>
</dbReference>
<dbReference type="InterPro" id="IPR011990">
    <property type="entry name" value="TPR-like_helical_dom_sf"/>
</dbReference>
<dbReference type="Pfam" id="PF13041">
    <property type="entry name" value="PPR_2"/>
    <property type="match status" value="1"/>
</dbReference>
<dbReference type="Pfam" id="PF20431">
    <property type="entry name" value="E_motif"/>
    <property type="match status" value="1"/>
</dbReference>
<accession>A0AAP0CPY3</accession>
<proteinExistence type="predicted"/>
<dbReference type="PANTHER" id="PTHR47926">
    <property type="entry name" value="PENTATRICOPEPTIDE REPEAT-CONTAINING PROTEIN"/>
    <property type="match status" value="1"/>
</dbReference>
<evidence type="ECO:0000313" key="4">
    <source>
        <dbReference type="Proteomes" id="UP001408789"/>
    </source>
</evidence>
<dbReference type="GO" id="GO:0003723">
    <property type="term" value="F:RNA binding"/>
    <property type="evidence" value="ECO:0007669"/>
    <property type="project" value="InterPro"/>
</dbReference>
<dbReference type="Gene3D" id="1.25.40.10">
    <property type="entry name" value="Tetratricopeptide repeat domain"/>
    <property type="match status" value="5"/>
</dbReference>
<feature type="repeat" description="PPR" evidence="2">
    <location>
        <begin position="307"/>
        <end position="341"/>
    </location>
</feature>
<dbReference type="AlphaFoldDB" id="A0AAP0CPY3"/>
<dbReference type="NCBIfam" id="TIGR00756">
    <property type="entry name" value="PPR"/>
    <property type="match status" value="6"/>
</dbReference>
<evidence type="ECO:0000313" key="3">
    <source>
        <dbReference type="EMBL" id="KAK9060724.1"/>
    </source>
</evidence>
<evidence type="ECO:0000256" key="2">
    <source>
        <dbReference type="PROSITE-ProRule" id="PRU00708"/>
    </source>
</evidence>
<protein>
    <recommendedName>
        <fullName evidence="5">Pentatricopeptide repeat-containing protein</fullName>
    </recommendedName>
</protein>
<dbReference type="EMBL" id="JBCNJP010000020">
    <property type="protein sequence ID" value="KAK9060724.1"/>
    <property type="molecule type" value="Genomic_DNA"/>
</dbReference>
<name>A0AAP0CPY3_9ASTR</name>
<dbReference type="FunFam" id="1.25.40.10:FF:001392">
    <property type="entry name" value="Pentatricopeptide repeat-containing protein, mitochondrial isoform A"/>
    <property type="match status" value="1"/>
</dbReference>
<dbReference type="InterPro" id="IPR002885">
    <property type="entry name" value="PPR_rpt"/>
</dbReference>
<dbReference type="PROSITE" id="PS51375">
    <property type="entry name" value="PPR"/>
    <property type="match status" value="4"/>
</dbReference>
<sequence length="765" mass="85745">MITRQLVFKYFNRPNGVVNFHSFQDAHQLFVKMPQPNFPSLHHSMLNLLHQNRPFQALDIFSKQIQELGVTHVDEVSTTLAIKACRGDPKLGSQIHGFALTSGLDLFLSVSNCLMHMYSKCGQLDRALVIFEKLANPDTVSWNTLLSGFKDGSEALRFACRMNYIGVSFDAVTYTTALAHCADCEEFPFGTQLHSLVVKNGMQCEGFIANSLVTLYSKWERIVDAEKVFDEMPSRDLVSWNAILSGYSQEGSYEVEANSTFIEMIRLGMKLDHVSFTSAVSACGHARNLGLGKQIHSLAIKKGYGTHESVCNVLISTYSKCDHIKDAKLVFEGMVNRNVVSWTTMISISEEQAVSLFNNMRTDGVYPNEVTFVGLIHAICASNMVKEGETVHGLCIKSSFFQELVVANSFITMYAKFESIKDAIKVFQEIEDKVIISWNALISGFTQNKMFQEALKTFSSTIIESKPNEYTFGSVLSAIASSESISLRYGQWCHSYLFKLGLNYNPIVSGALLDMYAKRGSINESCKVFNEIKIKNQVAWTAIISAHSRHGDYESVMKLYEDIENQSFEPDSITFLSVLTACGRKGMVEKGKEVFESMVKVYKIEPTPEHYSCMVDMYGRAGRLNEAEEFLTHIPGRVGLPVLQSLLGSCKVHGNMEMGKRVSDALLKMEPKESGSYVLMSNLYAERADWDEVAKIRKGMRENNVRKVVGLSWADVHNANESSHAFSSDDTSHPRTDEIYRMAWFLGSEMKSVKIEGVIEQVNVS</sequence>
<feature type="repeat" description="PPR" evidence="2">
    <location>
        <begin position="571"/>
        <end position="601"/>
    </location>
</feature>
<comment type="caution">
    <text evidence="3">The sequence shown here is derived from an EMBL/GenBank/DDBJ whole genome shotgun (WGS) entry which is preliminary data.</text>
</comment>
<keyword evidence="4" id="KW-1185">Reference proteome</keyword>
<dbReference type="PANTHER" id="PTHR47926:SF524">
    <property type="entry name" value="(WILD MALAYSIAN BANANA) HYPOTHETICAL PROTEIN"/>
    <property type="match status" value="1"/>
</dbReference>
<dbReference type="FunFam" id="1.25.40.10:FF:000196">
    <property type="entry name" value="Pentatricopeptide repeat-containing protein At4g14850"/>
    <property type="match status" value="1"/>
</dbReference>
<dbReference type="Pfam" id="PF01535">
    <property type="entry name" value="PPR"/>
    <property type="match status" value="8"/>
</dbReference>
<evidence type="ECO:0000256" key="1">
    <source>
        <dbReference type="ARBA" id="ARBA00022737"/>
    </source>
</evidence>
<dbReference type="GO" id="GO:0009451">
    <property type="term" value="P:RNA modification"/>
    <property type="evidence" value="ECO:0007669"/>
    <property type="project" value="InterPro"/>
</dbReference>